<dbReference type="GeneID" id="63742614"/>
<dbReference type="Gene3D" id="3.40.50.80">
    <property type="entry name" value="Nucleotide-binding domain of ferredoxin-NADP reductase (FNR) module"/>
    <property type="match status" value="1"/>
</dbReference>
<dbReference type="EMBL" id="AZHE01000045">
    <property type="protein sequence ID" value="KHN93968.1"/>
    <property type="molecule type" value="Genomic_DNA"/>
</dbReference>
<dbReference type="GO" id="GO:0006879">
    <property type="term" value="P:intracellular iron ion homeostasis"/>
    <property type="evidence" value="ECO:0007669"/>
    <property type="project" value="TreeGrafter"/>
</dbReference>
<evidence type="ECO:0000256" key="2">
    <source>
        <dbReference type="ARBA" id="ARBA00006278"/>
    </source>
</evidence>
<evidence type="ECO:0000256" key="1">
    <source>
        <dbReference type="ARBA" id="ARBA00004141"/>
    </source>
</evidence>
<keyword evidence="6 11" id="KW-1133">Transmembrane helix</keyword>
<dbReference type="InterPro" id="IPR017927">
    <property type="entry name" value="FAD-bd_FR_type"/>
</dbReference>
<evidence type="ECO:0000256" key="11">
    <source>
        <dbReference type="SAM" id="Phobius"/>
    </source>
</evidence>
<dbReference type="AlphaFoldDB" id="A0A0B2WJ88"/>
<comment type="similarity">
    <text evidence="2">Belongs to the ferric reductase (FRE) family.</text>
</comment>
<keyword evidence="9 11" id="KW-0472">Membrane</keyword>
<dbReference type="InterPro" id="IPR039261">
    <property type="entry name" value="FNR_nucleotide-bd"/>
</dbReference>
<organism evidence="13 14">
    <name type="scientific">Metarhizium album (strain ARSEF 1941)</name>
    <dbReference type="NCBI Taxonomy" id="1081103"/>
    <lineage>
        <taxon>Eukaryota</taxon>
        <taxon>Fungi</taxon>
        <taxon>Dikarya</taxon>
        <taxon>Ascomycota</taxon>
        <taxon>Pezizomycotina</taxon>
        <taxon>Sordariomycetes</taxon>
        <taxon>Hypocreomycetidae</taxon>
        <taxon>Hypocreales</taxon>
        <taxon>Clavicipitaceae</taxon>
        <taxon>Metarhizium</taxon>
    </lineage>
</organism>
<dbReference type="Proteomes" id="UP000030816">
    <property type="component" value="Unassembled WGS sequence"/>
</dbReference>
<protein>
    <submittedName>
        <fullName evidence="13">Ferric-chelate reductase</fullName>
    </submittedName>
</protein>
<dbReference type="Pfam" id="PF08022">
    <property type="entry name" value="FAD_binding_8"/>
    <property type="match status" value="1"/>
</dbReference>
<evidence type="ECO:0000256" key="6">
    <source>
        <dbReference type="ARBA" id="ARBA00022989"/>
    </source>
</evidence>
<dbReference type="Pfam" id="PF08030">
    <property type="entry name" value="NAD_binding_6"/>
    <property type="match status" value="1"/>
</dbReference>
<keyword evidence="14" id="KW-1185">Reference proteome</keyword>
<keyword evidence="10" id="KW-0325">Glycoprotein</keyword>
<dbReference type="RefSeq" id="XP_040675034.1">
    <property type="nucleotide sequence ID" value="XM_040826957.1"/>
</dbReference>
<evidence type="ECO:0000256" key="10">
    <source>
        <dbReference type="ARBA" id="ARBA00023180"/>
    </source>
</evidence>
<keyword evidence="5" id="KW-0249">Electron transport</keyword>
<dbReference type="GO" id="GO:0015677">
    <property type="term" value="P:copper ion import"/>
    <property type="evidence" value="ECO:0007669"/>
    <property type="project" value="TreeGrafter"/>
</dbReference>
<name>A0A0B2WJ88_METAS</name>
<evidence type="ECO:0000313" key="14">
    <source>
        <dbReference type="Proteomes" id="UP000030816"/>
    </source>
</evidence>
<dbReference type="SFLD" id="SFLDG01168">
    <property type="entry name" value="Ferric_reductase_subgroup_(FRE"/>
    <property type="match status" value="1"/>
</dbReference>
<feature type="transmembrane region" description="Helical" evidence="11">
    <location>
        <begin position="213"/>
        <end position="231"/>
    </location>
</feature>
<dbReference type="PROSITE" id="PS51384">
    <property type="entry name" value="FAD_FR"/>
    <property type="match status" value="1"/>
</dbReference>
<feature type="transmembrane region" description="Helical" evidence="11">
    <location>
        <begin position="173"/>
        <end position="193"/>
    </location>
</feature>
<gene>
    <name evidence="13" type="ORF">MAM_08159</name>
</gene>
<evidence type="ECO:0000313" key="13">
    <source>
        <dbReference type="EMBL" id="KHN93968.1"/>
    </source>
</evidence>
<dbReference type="PANTHER" id="PTHR32361:SF9">
    <property type="entry name" value="FERRIC REDUCTASE TRANSMEMBRANE COMPONENT 3-RELATED"/>
    <property type="match status" value="1"/>
</dbReference>
<keyword evidence="4 11" id="KW-0812">Transmembrane</keyword>
<comment type="caution">
    <text evidence="13">The sequence shown here is derived from an EMBL/GenBank/DDBJ whole genome shotgun (WGS) entry which is preliminary data.</text>
</comment>
<dbReference type="GO" id="GO:0005886">
    <property type="term" value="C:plasma membrane"/>
    <property type="evidence" value="ECO:0007669"/>
    <property type="project" value="TreeGrafter"/>
</dbReference>
<dbReference type="STRING" id="1081103.A0A0B2WJ88"/>
<evidence type="ECO:0000256" key="4">
    <source>
        <dbReference type="ARBA" id="ARBA00022692"/>
    </source>
</evidence>
<dbReference type="CDD" id="cd06186">
    <property type="entry name" value="NOX_Duox_like_FAD_NADP"/>
    <property type="match status" value="1"/>
</dbReference>
<evidence type="ECO:0000256" key="7">
    <source>
        <dbReference type="ARBA" id="ARBA00023002"/>
    </source>
</evidence>
<dbReference type="SUPFAM" id="SSF52343">
    <property type="entry name" value="Ferredoxin reductase-like, C-terminal NADP-linked domain"/>
    <property type="match status" value="1"/>
</dbReference>
<comment type="subcellular location">
    <subcellularLocation>
        <location evidence="1">Membrane</location>
        <topology evidence="1">Multi-pass membrane protein</topology>
    </subcellularLocation>
</comment>
<dbReference type="InterPro" id="IPR051410">
    <property type="entry name" value="Ferric/Cupric_Reductase"/>
</dbReference>
<evidence type="ECO:0000256" key="3">
    <source>
        <dbReference type="ARBA" id="ARBA00022448"/>
    </source>
</evidence>
<evidence type="ECO:0000259" key="12">
    <source>
        <dbReference type="PROSITE" id="PS51384"/>
    </source>
</evidence>
<proteinExistence type="inferred from homology"/>
<dbReference type="HOGENOM" id="CLU_010365_1_0_1"/>
<evidence type="ECO:0000256" key="5">
    <source>
        <dbReference type="ARBA" id="ARBA00022982"/>
    </source>
</evidence>
<dbReference type="SFLD" id="SFLDS00052">
    <property type="entry name" value="Ferric_Reductase_Domain"/>
    <property type="match status" value="1"/>
</dbReference>
<accession>A0A0B2WJ88</accession>
<keyword evidence="7" id="KW-0560">Oxidoreductase</keyword>
<feature type="transmembrane region" description="Helical" evidence="11">
    <location>
        <begin position="289"/>
        <end position="311"/>
    </location>
</feature>
<sequence length="658" mass="74444">MSMYLCLDVFCEQQARAAEVAALNESCVGSGMRALPPISIVSNYTAGDIERLRHIRLDETFAPNDTVKEVVLPASELHKAWFDTLDAIKYVKHYHFLYGSFMIMFWIVVVALGVGNRVVLGSIRFLKTYRLCRGHRSETATWMRRRILLPATFGYRCATEVWCGTIPPRMQSLTIAAFAIANLAFSMYGYKITPVNLYFPSPLRQWLRYVSDRTGIISFANFPVIWLFGMRNNFAIWLTGWDFGTYNNFHRWVARIATLQAVVHSVGYTALILYNGGWTYFASWWRRTFWVAGEVATVFMCALIACSVYWLRRQRYELFLVLHIGMSAVVLVTMLGHVSIFNGHFDAFFWIPVFLWIFDRVLRILRIVFFNPTLKPTVATATYSLSTNIVRLHVPCRFRAYKVRPGTYCYLSVIDDERFWESHPFTVASVSDSSPPGKSFGEQAPLLESGVVNAEYQETAEPDSRLLLFLIRPYDSFTSRLRDLAAKESPQPASLRVLMDGPYGHSQPLHQFDHVLFVVGGSGIVVPLSYLKVLTGCNKQTTSTHVHWATREPDFAADVLSNDVGEALGDASLAIDLYFSAETERNMGADIPPKVSRHYGRPNARAIILAAAEDAGECSLAVVACGPARMADDARRAVVQGLATFPCQMEYFEESFRW</sequence>
<evidence type="ECO:0000256" key="8">
    <source>
        <dbReference type="ARBA" id="ARBA00023065"/>
    </source>
</evidence>
<dbReference type="GO" id="GO:0000293">
    <property type="term" value="F:ferric-chelate reductase activity"/>
    <property type="evidence" value="ECO:0007669"/>
    <property type="project" value="UniProtKB-ARBA"/>
</dbReference>
<dbReference type="InterPro" id="IPR013112">
    <property type="entry name" value="FAD-bd_8"/>
</dbReference>
<dbReference type="GO" id="GO:0006826">
    <property type="term" value="P:iron ion transport"/>
    <property type="evidence" value="ECO:0007669"/>
    <property type="project" value="TreeGrafter"/>
</dbReference>
<feature type="transmembrane region" description="Helical" evidence="11">
    <location>
        <begin position="252"/>
        <end position="274"/>
    </location>
</feature>
<dbReference type="OrthoDB" id="167398at2759"/>
<dbReference type="InterPro" id="IPR013130">
    <property type="entry name" value="Fe3_Rdtase_TM_dom"/>
</dbReference>
<feature type="transmembrane region" description="Helical" evidence="11">
    <location>
        <begin position="96"/>
        <end position="120"/>
    </location>
</feature>
<reference evidence="13 14" key="1">
    <citation type="journal article" date="2014" name="Proc. Natl. Acad. Sci. U.S.A.">
        <title>Trajectory and genomic determinants of fungal-pathogen speciation and host adaptation.</title>
        <authorList>
            <person name="Hu X."/>
            <person name="Xiao G."/>
            <person name="Zheng P."/>
            <person name="Shang Y."/>
            <person name="Su Y."/>
            <person name="Zhang X."/>
            <person name="Liu X."/>
            <person name="Zhan S."/>
            <person name="St Leger R.J."/>
            <person name="Wang C."/>
        </authorList>
    </citation>
    <scope>NUCLEOTIDE SEQUENCE [LARGE SCALE GENOMIC DNA]</scope>
    <source>
        <strain evidence="13 14">ARSEF 1941</strain>
    </source>
</reference>
<dbReference type="InterPro" id="IPR013121">
    <property type="entry name" value="Fe_red_NAD-bd_6"/>
</dbReference>
<keyword evidence="3" id="KW-0813">Transport</keyword>
<dbReference type="PANTHER" id="PTHR32361">
    <property type="entry name" value="FERRIC/CUPRIC REDUCTASE TRANSMEMBRANE COMPONENT"/>
    <property type="match status" value="1"/>
</dbReference>
<feature type="transmembrane region" description="Helical" evidence="11">
    <location>
        <begin position="318"/>
        <end position="341"/>
    </location>
</feature>
<dbReference type="Pfam" id="PF01794">
    <property type="entry name" value="Ferric_reduct"/>
    <property type="match status" value="1"/>
</dbReference>
<feature type="domain" description="FAD-binding FR-type" evidence="12">
    <location>
        <begin position="354"/>
        <end position="509"/>
    </location>
</feature>
<evidence type="ECO:0000256" key="9">
    <source>
        <dbReference type="ARBA" id="ARBA00023136"/>
    </source>
</evidence>
<keyword evidence="8" id="KW-0406">Ion transport</keyword>